<dbReference type="PANTHER" id="PTHR12526:SF630">
    <property type="entry name" value="GLYCOSYLTRANSFERASE"/>
    <property type="match status" value="1"/>
</dbReference>
<dbReference type="AlphaFoldDB" id="A0A6V8SA57"/>
<evidence type="ECO:0000259" key="1">
    <source>
        <dbReference type="Pfam" id="PF00534"/>
    </source>
</evidence>
<organism evidence="3 4">
    <name type="scientific">Clostridium fungisolvens</name>
    <dbReference type="NCBI Taxonomy" id="1604897"/>
    <lineage>
        <taxon>Bacteria</taxon>
        <taxon>Bacillati</taxon>
        <taxon>Bacillota</taxon>
        <taxon>Clostridia</taxon>
        <taxon>Eubacteriales</taxon>
        <taxon>Clostridiaceae</taxon>
        <taxon>Clostridium</taxon>
    </lineage>
</organism>
<reference evidence="3 4" key="1">
    <citation type="submission" date="2020-07" db="EMBL/GenBank/DDBJ databases">
        <title>A new beta-1,3-glucan-decomposing anaerobic bacterium isolated from anoxic soil subjected to biological soil disinfestation.</title>
        <authorList>
            <person name="Ueki A."/>
            <person name="Tonouchi A."/>
        </authorList>
    </citation>
    <scope>NUCLEOTIDE SEQUENCE [LARGE SCALE GENOMIC DNA]</scope>
    <source>
        <strain evidence="3 4">TW1</strain>
    </source>
</reference>
<dbReference type="Gene3D" id="3.40.50.2000">
    <property type="entry name" value="Glycogen Phosphorylase B"/>
    <property type="match status" value="2"/>
</dbReference>
<feature type="domain" description="Glycosyltransferase subfamily 4-like N-terminal" evidence="2">
    <location>
        <begin position="16"/>
        <end position="178"/>
    </location>
</feature>
<comment type="caution">
    <text evidence="3">The sequence shown here is derived from an EMBL/GenBank/DDBJ whole genome shotgun (WGS) entry which is preliminary data.</text>
</comment>
<accession>A0A6V8SA57</accession>
<keyword evidence="3" id="KW-0808">Transferase</keyword>
<sequence>MKTKVYLMSACLTGLGGMEMAILNMYKYLSEKVDLDVEIIIFSGNEDNIRKLFEDKFLLLDIYRLGGYKKFISQISAYNQLKKIIKNDINYEKTILIATDPWTLGVGNMIKKKHVNVRSILWSHFNVDIYLNSKTWLYNRFTFRNADLIYVLNSWSRDKLSEELGTNNIKILPNGIKINNNSFIRYKKSEFIYIGRVDNYTKNLDILFNSLIGLDGQWNLTVIGTGIDLNRYMDFVKVNNLGERVSFKGWVDNPWNEISDGAFLVLPTINEGFGLVLIEAMSRGLPVIVNSKAEGPKDIVKEDINGFFFDSIDTLKKIIQDEIDNSIGAVFDKDEIKNSVKKFDIDIVGANFYKEIRNI</sequence>
<gene>
    <name evidence="3" type="ORF">bsdtw1_00006</name>
</gene>
<dbReference type="SUPFAM" id="SSF53756">
    <property type="entry name" value="UDP-Glycosyltransferase/glycogen phosphorylase"/>
    <property type="match status" value="1"/>
</dbReference>
<dbReference type="RefSeq" id="WP_183275564.1">
    <property type="nucleotide sequence ID" value="NZ_BLZR01000001.1"/>
</dbReference>
<dbReference type="GO" id="GO:0016757">
    <property type="term" value="F:glycosyltransferase activity"/>
    <property type="evidence" value="ECO:0007669"/>
    <property type="project" value="UniProtKB-KW"/>
</dbReference>
<protein>
    <submittedName>
        <fullName evidence="3">Lipopolysaccharide 1,6-galactosyltransferase</fullName>
    </submittedName>
</protein>
<dbReference type="InterPro" id="IPR001296">
    <property type="entry name" value="Glyco_trans_1"/>
</dbReference>
<evidence type="ECO:0000313" key="4">
    <source>
        <dbReference type="Proteomes" id="UP000580568"/>
    </source>
</evidence>
<dbReference type="Pfam" id="PF13439">
    <property type="entry name" value="Glyco_transf_4"/>
    <property type="match status" value="1"/>
</dbReference>
<dbReference type="Proteomes" id="UP000580568">
    <property type="component" value="Unassembled WGS sequence"/>
</dbReference>
<keyword evidence="4" id="KW-1185">Reference proteome</keyword>
<dbReference type="PANTHER" id="PTHR12526">
    <property type="entry name" value="GLYCOSYLTRANSFERASE"/>
    <property type="match status" value="1"/>
</dbReference>
<dbReference type="EMBL" id="BLZR01000001">
    <property type="protein sequence ID" value="GFP73970.1"/>
    <property type="molecule type" value="Genomic_DNA"/>
</dbReference>
<keyword evidence="3" id="KW-0328">Glycosyltransferase</keyword>
<name>A0A6V8SA57_9CLOT</name>
<proteinExistence type="predicted"/>
<evidence type="ECO:0000313" key="3">
    <source>
        <dbReference type="EMBL" id="GFP73970.1"/>
    </source>
</evidence>
<dbReference type="Pfam" id="PF00534">
    <property type="entry name" value="Glycos_transf_1"/>
    <property type="match status" value="1"/>
</dbReference>
<dbReference type="InterPro" id="IPR028098">
    <property type="entry name" value="Glyco_trans_4-like_N"/>
</dbReference>
<feature type="domain" description="Glycosyl transferase family 1" evidence="1">
    <location>
        <begin position="181"/>
        <end position="319"/>
    </location>
</feature>
<evidence type="ECO:0000259" key="2">
    <source>
        <dbReference type="Pfam" id="PF13439"/>
    </source>
</evidence>